<dbReference type="InterPro" id="IPR004995">
    <property type="entry name" value="Spore_Ger"/>
</dbReference>
<evidence type="ECO:0000313" key="5">
    <source>
        <dbReference type="Proteomes" id="UP000184080"/>
    </source>
</evidence>
<dbReference type="PANTHER" id="PTHR22550">
    <property type="entry name" value="SPORE GERMINATION PROTEIN"/>
    <property type="match status" value="1"/>
</dbReference>
<dbReference type="AlphaFoldDB" id="A0A1M6JIC2"/>
<reference evidence="4 5" key="1">
    <citation type="submission" date="2016-11" db="EMBL/GenBank/DDBJ databases">
        <authorList>
            <person name="Jaros S."/>
            <person name="Januszkiewicz K."/>
            <person name="Wedrychowicz H."/>
        </authorList>
    </citation>
    <scope>NUCLEOTIDE SEQUENCE [LARGE SCALE GENOMIC DNA]</scope>
    <source>
        <strain evidence="4 5">DSM 21864</strain>
    </source>
</reference>
<evidence type="ECO:0000313" key="4">
    <source>
        <dbReference type="EMBL" id="SHJ46457.1"/>
    </source>
</evidence>
<dbReference type="OrthoDB" id="9772630at2"/>
<evidence type="ECO:0000256" key="2">
    <source>
        <dbReference type="ARBA" id="ARBA00023136"/>
    </source>
</evidence>
<keyword evidence="2 3" id="KW-0472">Membrane</keyword>
<dbReference type="RefSeq" id="WP_073008659.1">
    <property type="nucleotide sequence ID" value="NZ_FQZO01000005.1"/>
</dbReference>
<dbReference type="Pfam" id="PF03323">
    <property type="entry name" value="GerA"/>
    <property type="match status" value="1"/>
</dbReference>
<keyword evidence="5" id="KW-1185">Reference proteome</keyword>
<organism evidence="4 5">
    <name type="scientific">Clostridium amylolyticum</name>
    <dbReference type="NCBI Taxonomy" id="1121298"/>
    <lineage>
        <taxon>Bacteria</taxon>
        <taxon>Bacillati</taxon>
        <taxon>Bacillota</taxon>
        <taxon>Clostridia</taxon>
        <taxon>Eubacteriales</taxon>
        <taxon>Clostridiaceae</taxon>
        <taxon>Clostridium</taxon>
    </lineage>
</organism>
<evidence type="ECO:0000256" key="1">
    <source>
        <dbReference type="ARBA" id="ARBA00005278"/>
    </source>
</evidence>
<keyword evidence="3" id="KW-1133">Transmembrane helix</keyword>
<name>A0A1M6JIC2_9CLOT</name>
<proteinExistence type="inferred from homology"/>
<dbReference type="EMBL" id="FQZO01000005">
    <property type="protein sequence ID" value="SHJ46457.1"/>
    <property type="molecule type" value="Genomic_DNA"/>
</dbReference>
<dbReference type="STRING" id="1121298.SAMN05444401_3113"/>
<protein>
    <submittedName>
        <fullName evidence="4">Spore germination protein</fullName>
    </submittedName>
</protein>
<evidence type="ECO:0000256" key="3">
    <source>
        <dbReference type="SAM" id="Phobius"/>
    </source>
</evidence>
<comment type="similarity">
    <text evidence="1">Belongs to the GerABKA family.</text>
</comment>
<feature type="transmembrane region" description="Helical" evidence="3">
    <location>
        <begin position="273"/>
        <end position="292"/>
    </location>
</feature>
<dbReference type="InterPro" id="IPR050768">
    <property type="entry name" value="UPF0353/GerABKA_families"/>
</dbReference>
<dbReference type="GO" id="GO:0009847">
    <property type="term" value="P:spore germination"/>
    <property type="evidence" value="ECO:0007669"/>
    <property type="project" value="InterPro"/>
</dbReference>
<dbReference type="PIRSF" id="PIRSF005690">
    <property type="entry name" value="GerBA"/>
    <property type="match status" value="1"/>
</dbReference>
<keyword evidence="3" id="KW-0812">Transmembrane</keyword>
<dbReference type="Proteomes" id="UP000184080">
    <property type="component" value="Unassembled WGS sequence"/>
</dbReference>
<feature type="transmembrane region" description="Helical" evidence="3">
    <location>
        <begin position="344"/>
        <end position="363"/>
    </location>
</feature>
<feature type="transmembrane region" description="Helical" evidence="3">
    <location>
        <begin position="313"/>
        <end position="332"/>
    </location>
</feature>
<dbReference type="GO" id="GO:0016020">
    <property type="term" value="C:membrane"/>
    <property type="evidence" value="ECO:0007669"/>
    <property type="project" value="InterPro"/>
</dbReference>
<dbReference type="PANTHER" id="PTHR22550:SF5">
    <property type="entry name" value="LEUCINE ZIPPER PROTEIN 4"/>
    <property type="match status" value="1"/>
</dbReference>
<accession>A0A1M6JIC2</accession>
<gene>
    <name evidence="4" type="ORF">SAMN05444401_3113</name>
</gene>
<sequence>MNKLVDNLKETFKDNFDVKYRDIKTVIGDVTLVFIDTLCSTIFISDYIIKPLEIMNEDINSLLDVKGKVLNINMVDWVKDTKDAYLHLLSGDILIISAKESKVLYCEVKGYVRRGVGIPLTEEVIKGPREGFTEAFVDNITLIRRRVKNSNLKVEPIYAGSSSNTVVCIMYIKGIAPEKLVDKVRKAVKDINSSFVLDTNYIEEKLKNKSSAFDTTGYTEKADTAVARIMEGRVAIVVDGTPFVATVPHFFVENFQTADDYYINKYFSTFTRIIRWISFFIAILLPGFYLAISTYHFSLIPSLLIFRMAVSRAGVPFPTIIEVLLLMFFFQLIKEAGLRLPQPIGTAMSIVSALILGDAAVGAGLASRTTLIVVAISTVSYFLIPKLYTAASLWSLIILIFSSFLGLPGFYIGLMMLLSHLSALDSCGYNYIFPLGTIKKFRFKDIFIRGNLDDISKGIFVEDHNNE</sequence>